<dbReference type="InterPro" id="IPR038078">
    <property type="entry name" value="PhoU-like_sf"/>
</dbReference>
<evidence type="ECO:0000256" key="3">
    <source>
        <dbReference type="ARBA" id="ARBA00022692"/>
    </source>
</evidence>
<feature type="transmembrane region" description="Helical" evidence="6">
    <location>
        <begin position="209"/>
        <end position="235"/>
    </location>
</feature>
<evidence type="ECO:0000313" key="8">
    <source>
        <dbReference type="Proteomes" id="UP001164748"/>
    </source>
</evidence>
<comment type="subcellular location">
    <subcellularLocation>
        <location evidence="1">Cell membrane</location>
        <topology evidence="1">Multi-pass membrane protein</topology>
    </subcellularLocation>
</comment>
<keyword evidence="5 6" id="KW-0472">Membrane</keyword>
<feature type="transmembrane region" description="Helical" evidence="6">
    <location>
        <begin position="331"/>
        <end position="351"/>
    </location>
</feature>
<dbReference type="NCBIfam" id="NF037997">
    <property type="entry name" value="Na_Pi_symport"/>
    <property type="match status" value="1"/>
</dbReference>
<evidence type="ECO:0000256" key="5">
    <source>
        <dbReference type="ARBA" id="ARBA00023136"/>
    </source>
</evidence>
<dbReference type="Gene3D" id="1.20.58.220">
    <property type="entry name" value="Phosphate transport system protein phou homolog 2, domain 2"/>
    <property type="match status" value="1"/>
</dbReference>
<dbReference type="PANTHER" id="PTHR10010:SF46">
    <property type="entry name" value="SODIUM-DEPENDENT PHOSPHATE TRANSPORT PROTEIN 2B"/>
    <property type="match status" value="1"/>
</dbReference>
<keyword evidence="3 6" id="KW-0812">Transmembrane</keyword>
<reference evidence="7" key="1">
    <citation type="submission" date="2022-09" db="EMBL/GenBank/DDBJ databases">
        <authorList>
            <person name="Li Z.-J."/>
        </authorList>
    </citation>
    <scope>NUCLEOTIDE SEQUENCE</scope>
    <source>
        <strain evidence="7">TGB11</strain>
    </source>
</reference>
<evidence type="ECO:0000256" key="1">
    <source>
        <dbReference type="ARBA" id="ARBA00004651"/>
    </source>
</evidence>
<dbReference type="GO" id="GO:0005436">
    <property type="term" value="F:sodium:phosphate symporter activity"/>
    <property type="evidence" value="ECO:0007669"/>
    <property type="project" value="InterPro"/>
</dbReference>
<sequence length="600" mass="65722">MRRPALSNPWHWRFFTIIVITLPTLAWAANADPSIIHYPTMLMGLLGGLALFLYGMDKMSNALKNAAGSRLKALLAKLTTNRVAGVFTGAGVTATIQSSSVTTVLLIGFISAGLMSLAQATGVIMGANIGTTITAQIVAFKITQAAYLMVAIGFLIQFTANADKTKQYGKMLFGLGLIFTGMNVMSEAMSPLRDYQPFIDAMAKMHNPFFAILLAALFTALVQSSSATTGIVIVLAGQGFISLESGIALAMGANIGTCVTALLAAIGKSREAKQTASVHILFNIIGVLIWLPLISVLSDWSVALSPSHPDLSGVERLGAELPRQIANANTLFNVVNTLFMLPFVGGFVWLAKKIVPKTRKPATREQPIISPKYLSKELLMTPDIAMDQAQLEIGRIGRRVCNMMNALPPLTSKLATQQEREAAVEALEKIDELEHQVDVLHGHVLFYLGRLRKEPLTQVQSDRQIALISTTDQLESIADLIEDTLVPIMDKSLHADIHISDEMRKTLDEIQDKVTHALLDSVNAIRRGDNKKAKQVLHTKRALNALLDKVLAHQAERLVEHDANRLQLFSIEMEWTESLKRVYTVTKRIAKLHLREKDPQ</sequence>
<feature type="transmembrane region" description="Helical" evidence="6">
    <location>
        <begin position="12"/>
        <end position="29"/>
    </location>
</feature>
<keyword evidence="2" id="KW-1003">Cell membrane</keyword>
<evidence type="ECO:0000256" key="6">
    <source>
        <dbReference type="SAM" id="Phobius"/>
    </source>
</evidence>
<feature type="transmembrane region" description="Helical" evidence="6">
    <location>
        <begin position="35"/>
        <end position="54"/>
    </location>
</feature>
<dbReference type="AlphaFoldDB" id="A0AA47KMF0"/>
<organism evidence="7 8">
    <name type="scientific">Salinivibrio kushneri</name>
    <dbReference type="NCBI Taxonomy" id="1908198"/>
    <lineage>
        <taxon>Bacteria</taxon>
        <taxon>Pseudomonadati</taxon>
        <taxon>Pseudomonadota</taxon>
        <taxon>Gammaproteobacteria</taxon>
        <taxon>Vibrionales</taxon>
        <taxon>Vibrionaceae</taxon>
        <taxon>Salinivibrio</taxon>
    </lineage>
</organism>
<dbReference type="Proteomes" id="UP001164748">
    <property type="component" value="Chromosome"/>
</dbReference>
<accession>A0AA47KMF0</accession>
<dbReference type="NCBIfam" id="TIGR00704">
    <property type="entry name" value="NaPi_cotrn_rel"/>
    <property type="match status" value="1"/>
</dbReference>
<proteinExistence type="predicted"/>
<feature type="transmembrane region" description="Helical" evidence="6">
    <location>
        <begin position="278"/>
        <end position="297"/>
    </location>
</feature>
<feature type="transmembrane region" description="Helical" evidence="6">
    <location>
        <begin position="138"/>
        <end position="159"/>
    </location>
</feature>
<dbReference type="EMBL" id="CP114588">
    <property type="protein sequence ID" value="WBA09655.1"/>
    <property type="molecule type" value="Genomic_DNA"/>
</dbReference>
<gene>
    <name evidence="7" type="ORF">N8M53_05525</name>
</gene>
<evidence type="ECO:0000256" key="2">
    <source>
        <dbReference type="ARBA" id="ARBA00022475"/>
    </source>
</evidence>
<dbReference type="Pfam" id="PF02690">
    <property type="entry name" value="Na_Pi_cotrans"/>
    <property type="match status" value="2"/>
</dbReference>
<evidence type="ECO:0000256" key="4">
    <source>
        <dbReference type="ARBA" id="ARBA00022989"/>
    </source>
</evidence>
<dbReference type="GO" id="GO:0044341">
    <property type="term" value="P:sodium-dependent phosphate transport"/>
    <property type="evidence" value="ECO:0007669"/>
    <property type="project" value="InterPro"/>
</dbReference>
<name>A0AA47KMF0_9GAMM</name>
<feature type="transmembrane region" description="Helical" evidence="6">
    <location>
        <begin position="102"/>
        <end position="126"/>
    </location>
</feature>
<dbReference type="InterPro" id="IPR003841">
    <property type="entry name" value="Na/Pi_transpt"/>
</dbReference>
<feature type="transmembrane region" description="Helical" evidence="6">
    <location>
        <begin position="247"/>
        <end position="266"/>
    </location>
</feature>
<dbReference type="SUPFAM" id="SSF109755">
    <property type="entry name" value="PhoU-like"/>
    <property type="match status" value="1"/>
</dbReference>
<dbReference type="PANTHER" id="PTHR10010">
    <property type="entry name" value="SOLUTE CARRIER FAMILY 34 SODIUM PHOSPHATE , MEMBER 2-RELATED"/>
    <property type="match status" value="1"/>
</dbReference>
<evidence type="ECO:0000313" key="7">
    <source>
        <dbReference type="EMBL" id="WBA09655.1"/>
    </source>
</evidence>
<dbReference type="InterPro" id="IPR004633">
    <property type="entry name" value="NaPi_cotrn-rel/YqeW-like"/>
</dbReference>
<dbReference type="GO" id="GO:0005886">
    <property type="term" value="C:plasma membrane"/>
    <property type="evidence" value="ECO:0007669"/>
    <property type="project" value="UniProtKB-SubCell"/>
</dbReference>
<protein>
    <submittedName>
        <fullName evidence="7">Na/Pi cotransporter family protein</fullName>
    </submittedName>
</protein>
<keyword evidence="4 6" id="KW-1133">Transmembrane helix</keyword>